<dbReference type="InterPro" id="IPR006527">
    <property type="entry name" value="F-box-assoc_dom_typ1"/>
</dbReference>
<proteinExistence type="predicted"/>
<evidence type="ECO:0000313" key="2">
    <source>
        <dbReference type="EMBL" id="OMO69403.1"/>
    </source>
</evidence>
<dbReference type="InterPro" id="IPR017451">
    <property type="entry name" value="F-box-assoc_interact_dom"/>
</dbReference>
<comment type="caution">
    <text evidence="2">The sequence shown here is derived from an EMBL/GenBank/DDBJ whole genome shotgun (WGS) entry which is preliminary data.</text>
</comment>
<dbReference type="Pfam" id="PF07734">
    <property type="entry name" value="FBA_1"/>
    <property type="match status" value="1"/>
</dbReference>
<gene>
    <name evidence="2" type="ORF">COLO4_29080</name>
</gene>
<dbReference type="OrthoDB" id="845536at2759"/>
<organism evidence="2 3">
    <name type="scientific">Corchorus olitorius</name>
    <dbReference type="NCBI Taxonomy" id="93759"/>
    <lineage>
        <taxon>Eukaryota</taxon>
        <taxon>Viridiplantae</taxon>
        <taxon>Streptophyta</taxon>
        <taxon>Embryophyta</taxon>
        <taxon>Tracheophyta</taxon>
        <taxon>Spermatophyta</taxon>
        <taxon>Magnoliopsida</taxon>
        <taxon>eudicotyledons</taxon>
        <taxon>Gunneridae</taxon>
        <taxon>Pentapetalae</taxon>
        <taxon>rosids</taxon>
        <taxon>malvids</taxon>
        <taxon>Malvales</taxon>
        <taxon>Malvaceae</taxon>
        <taxon>Grewioideae</taxon>
        <taxon>Apeibeae</taxon>
        <taxon>Corchorus</taxon>
    </lineage>
</organism>
<dbReference type="PANTHER" id="PTHR31672:SF13">
    <property type="entry name" value="F-BOX PROTEIN CPR30-LIKE"/>
    <property type="match status" value="1"/>
</dbReference>
<dbReference type="PANTHER" id="PTHR31672">
    <property type="entry name" value="BNACNNG10540D PROTEIN"/>
    <property type="match status" value="1"/>
</dbReference>
<dbReference type="AlphaFoldDB" id="A0A1R3HGI0"/>
<sequence length="339" mass="39360">MMADHHSRLPEEICMKILERLPVKSVIQFKATFNFSPTISGKPKFRDLYLTECEQAMPLGWCRGLLLLGVDCSHYKLLLWNPLTYEKKEIPDPPYQLEYDYISASALGYDFNIRSHKIVLINESIEFECRISVYTLKTNSWTSVELDTDHKIADYDIFPITLANGAPHWVINHRGVSHHAIEYFDFGTNNFEVVPQPGDYDNRYFRITPQLYDTEGSLCIAYGYRTYVDDFKLEIWVMRRYGVKDSWSKWMSFVEDDYIPFPICFAKNNINVSFVAGRGEQCCAIYNGKEKGIELKSLRFLVREGSRGSLEFDECLKKSAFACDESLICFEDEEVGERS</sequence>
<accession>A0A1R3HGI0</accession>
<evidence type="ECO:0000259" key="1">
    <source>
        <dbReference type="Pfam" id="PF07734"/>
    </source>
</evidence>
<keyword evidence="3" id="KW-1185">Reference proteome</keyword>
<dbReference type="InterPro" id="IPR050796">
    <property type="entry name" value="SCF_F-box_component"/>
</dbReference>
<evidence type="ECO:0000313" key="3">
    <source>
        <dbReference type="Proteomes" id="UP000187203"/>
    </source>
</evidence>
<dbReference type="Proteomes" id="UP000187203">
    <property type="component" value="Unassembled WGS sequence"/>
</dbReference>
<reference evidence="3" key="1">
    <citation type="submission" date="2013-09" db="EMBL/GenBank/DDBJ databases">
        <title>Corchorus olitorius genome sequencing.</title>
        <authorList>
            <person name="Alam M."/>
            <person name="Haque M.S."/>
            <person name="Islam M.S."/>
            <person name="Emdad E.M."/>
            <person name="Islam M.M."/>
            <person name="Ahmed B."/>
            <person name="Halim A."/>
            <person name="Hossen Q.M.M."/>
            <person name="Hossain M.Z."/>
            <person name="Ahmed R."/>
            <person name="Khan M.M."/>
            <person name="Islam R."/>
            <person name="Rashid M.M."/>
            <person name="Khan S.A."/>
            <person name="Rahman M.S."/>
            <person name="Alam M."/>
            <person name="Yahiya A.S."/>
            <person name="Khan M.S."/>
            <person name="Azam M.S."/>
            <person name="Haque T."/>
            <person name="Lashkar M.Z.H."/>
            <person name="Akhand A.I."/>
            <person name="Morshed G."/>
            <person name="Roy S."/>
            <person name="Uddin K.S."/>
            <person name="Rabeya T."/>
            <person name="Hossain A.S."/>
            <person name="Chowdhury A."/>
            <person name="Snigdha A.R."/>
            <person name="Mortoza M.S."/>
            <person name="Matin S.A."/>
            <person name="Hoque S.M.E."/>
            <person name="Islam M.K."/>
            <person name="Roy D.K."/>
            <person name="Haider R."/>
            <person name="Moosa M.M."/>
            <person name="Elias S.M."/>
            <person name="Hasan A.M."/>
            <person name="Jahan S."/>
            <person name="Shafiuddin M."/>
            <person name="Mahmood N."/>
            <person name="Shommy N.S."/>
        </authorList>
    </citation>
    <scope>NUCLEOTIDE SEQUENCE [LARGE SCALE GENOMIC DNA]</scope>
    <source>
        <strain evidence="3">cv. O-4</strain>
    </source>
</reference>
<protein>
    <recommendedName>
        <fullName evidence="1">F-box associated beta-propeller type 1 domain-containing protein</fullName>
    </recommendedName>
</protein>
<dbReference type="EMBL" id="AWUE01020221">
    <property type="protein sequence ID" value="OMO69403.1"/>
    <property type="molecule type" value="Genomic_DNA"/>
</dbReference>
<feature type="domain" description="F-box associated beta-propeller type 1" evidence="1">
    <location>
        <begin position="57"/>
        <end position="287"/>
    </location>
</feature>
<dbReference type="NCBIfam" id="TIGR01640">
    <property type="entry name" value="F_box_assoc_1"/>
    <property type="match status" value="1"/>
</dbReference>
<name>A0A1R3HGI0_9ROSI</name>